<comment type="caution">
    <text evidence="2">The sequence shown here is derived from an EMBL/GenBank/DDBJ whole genome shotgun (WGS) entry which is preliminary data.</text>
</comment>
<name>A0AA88T0T0_CHASR</name>
<reference evidence="2" key="1">
    <citation type="submission" date="2023-07" db="EMBL/GenBank/DDBJ databases">
        <title>Chromosome-level Genome Assembly of Striped Snakehead (Channa striata).</title>
        <authorList>
            <person name="Liu H."/>
        </authorList>
    </citation>
    <scope>NUCLEOTIDE SEQUENCE</scope>
    <source>
        <strain evidence="2">Gz</strain>
        <tissue evidence="2">Muscle</tissue>
    </source>
</reference>
<evidence type="ECO:0000313" key="2">
    <source>
        <dbReference type="EMBL" id="KAK2856165.1"/>
    </source>
</evidence>
<proteinExistence type="predicted"/>
<accession>A0AA88T0T0</accession>
<organism evidence="2 3">
    <name type="scientific">Channa striata</name>
    <name type="common">Snakehead murrel</name>
    <name type="synonym">Ophicephalus striatus</name>
    <dbReference type="NCBI Taxonomy" id="64152"/>
    <lineage>
        <taxon>Eukaryota</taxon>
        <taxon>Metazoa</taxon>
        <taxon>Chordata</taxon>
        <taxon>Craniata</taxon>
        <taxon>Vertebrata</taxon>
        <taxon>Euteleostomi</taxon>
        <taxon>Actinopterygii</taxon>
        <taxon>Neopterygii</taxon>
        <taxon>Teleostei</taxon>
        <taxon>Neoteleostei</taxon>
        <taxon>Acanthomorphata</taxon>
        <taxon>Anabantaria</taxon>
        <taxon>Anabantiformes</taxon>
        <taxon>Channoidei</taxon>
        <taxon>Channidae</taxon>
        <taxon>Channa</taxon>
    </lineage>
</organism>
<feature type="coiled-coil region" evidence="1">
    <location>
        <begin position="89"/>
        <end position="144"/>
    </location>
</feature>
<dbReference type="Gene3D" id="1.20.1480.30">
    <property type="entry name" value="Designed four-helix bundle protein"/>
    <property type="match status" value="1"/>
</dbReference>
<dbReference type="AlphaFoldDB" id="A0AA88T0T0"/>
<dbReference type="EMBL" id="JAUPFM010000003">
    <property type="protein sequence ID" value="KAK2856165.1"/>
    <property type="molecule type" value="Genomic_DNA"/>
</dbReference>
<gene>
    <name evidence="2" type="ORF">Q5P01_004900</name>
</gene>
<dbReference type="SUPFAM" id="SSF58104">
    <property type="entry name" value="Methyl-accepting chemotaxis protein (MCP) signaling domain"/>
    <property type="match status" value="1"/>
</dbReference>
<dbReference type="Proteomes" id="UP001187415">
    <property type="component" value="Unassembled WGS sequence"/>
</dbReference>
<evidence type="ECO:0000313" key="3">
    <source>
        <dbReference type="Proteomes" id="UP001187415"/>
    </source>
</evidence>
<sequence>MMVGCLNTFCRDKPDVWVEIAIQSKWHQHDPQCQCSYCEVGRSTLYTLDFIFSLRVETSSITTETNIFTKVPDNSQLENVASTSFEETADRLEQLMKSMEGLLSDVETLRSQCSHQANELMTAATDLRKQQEELRESYTEFSKEMQEIMDTVDELFDTKSAFDAKEMETQKLTRQL</sequence>
<evidence type="ECO:0000256" key="1">
    <source>
        <dbReference type="SAM" id="Coils"/>
    </source>
</evidence>
<protein>
    <submittedName>
        <fullName evidence="2">Uncharacterized protein</fullName>
    </submittedName>
</protein>
<keyword evidence="1" id="KW-0175">Coiled coil</keyword>
<keyword evidence="3" id="KW-1185">Reference proteome</keyword>